<dbReference type="Proteomes" id="UP000003100">
    <property type="component" value="Unassembled WGS sequence"/>
</dbReference>
<reference evidence="4 5" key="2">
    <citation type="submission" date="2009-02" db="EMBL/GenBank/DDBJ databases">
        <title>Draft genome sequence of Blautia hydrogenotrophica DSM 10507 (Ruminococcus hydrogenotrophicus DSM 10507).</title>
        <authorList>
            <person name="Sudarsanam P."/>
            <person name="Ley R."/>
            <person name="Guruge J."/>
            <person name="Turnbaugh P.J."/>
            <person name="Mahowald M."/>
            <person name="Liep D."/>
            <person name="Gordon J."/>
        </authorList>
    </citation>
    <scope>NUCLEOTIDE SEQUENCE [LARGE SCALE GENOMIC DNA]</scope>
    <source>
        <strain evidence="5">DSM 10507 / JCM 14656 / S5a33</strain>
    </source>
</reference>
<dbReference type="EMBL" id="ACBZ01000101">
    <property type="protein sequence ID" value="EEG49107.1"/>
    <property type="molecule type" value="Genomic_DNA"/>
</dbReference>
<dbReference type="Gene3D" id="3.40.50.410">
    <property type="entry name" value="von Willebrand factor, type A domain"/>
    <property type="match status" value="1"/>
</dbReference>
<dbReference type="PATRIC" id="fig|476272.21.peg.1956"/>
<feature type="region of interest" description="Disordered" evidence="1">
    <location>
        <begin position="1"/>
        <end position="20"/>
    </location>
</feature>
<dbReference type="AlphaFoldDB" id="C0CM37"/>
<dbReference type="Pfam" id="PF11443">
    <property type="entry name" value="DUF2828"/>
    <property type="match status" value="2"/>
</dbReference>
<feature type="domain" description="DUF2828" evidence="2">
    <location>
        <begin position="177"/>
        <end position="278"/>
    </location>
</feature>
<dbReference type="PANTHER" id="PTHR31373:SF27">
    <property type="entry name" value="TROVE DOMAIN-CONTAINING PROTEIN"/>
    <property type="match status" value="1"/>
</dbReference>
<comment type="caution">
    <text evidence="4">The sequence shown here is derived from an EMBL/GenBank/DDBJ whole genome shotgun (WGS) entry which is preliminary data.</text>
</comment>
<reference evidence="4 5" key="1">
    <citation type="submission" date="2009-01" db="EMBL/GenBank/DDBJ databases">
        <authorList>
            <person name="Fulton L."/>
            <person name="Clifton S."/>
            <person name="Fulton B."/>
            <person name="Xu J."/>
            <person name="Minx P."/>
            <person name="Pepin K.H."/>
            <person name="Johnson M."/>
            <person name="Bhonagiri V."/>
            <person name="Nash W.E."/>
            <person name="Mardis E.R."/>
            <person name="Wilson R.K."/>
        </authorList>
    </citation>
    <scope>NUCLEOTIDE SEQUENCE [LARGE SCALE GENOMIC DNA]</scope>
    <source>
        <strain evidence="5">DSM 10507 / JCM 14656 / S5a33</strain>
    </source>
</reference>
<dbReference type="PIRSF" id="PIRSF015417">
    <property type="entry name" value="T31B5_30_vWA"/>
    <property type="match status" value="1"/>
</dbReference>
<evidence type="ECO:0000313" key="4">
    <source>
        <dbReference type="EMBL" id="EEG49107.1"/>
    </source>
</evidence>
<dbReference type="InterPro" id="IPR011205">
    <property type="entry name" value="UCP015417_vWA"/>
</dbReference>
<protein>
    <recommendedName>
        <fullName evidence="6">DUF2828 domain-containing protein</fullName>
    </recommendedName>
</protein>
<evidence type="ECO:0000259" key="2">
    <source>
        <dbReference type="Pfam" id="PF11443"/>
    </source>
</evidence>
<dbReference type="RefSeq" id="WP_005948809.1">
    <property type="nucleotide sequence ID" value="NZ_CP136423.1"/>
</dbReference>
<dbReference type="eggNOG" id="COG2304">
    <property type="taxonomic scope" value="Bacteria"/>
</dbReference>
<sequence length="484" mass="55972">MNFSDVMREESKWTKTENGADAKNTTDSALLDMFATIGAMRTRSEDEIVKKFELAFQEDSLGAMRCLFYARDIHGGLGERRVFRVLLTYIANKHTEELRKNIDKIPEYGRWDDVYSLVGTKLEDNMWDDVKYQLLKDKVLMKNEESSSLLAKWLKKADASSPNTRKLGIYTAKKLGMSVYDYKRLCNRLRKHIDVVEQRMSARQWDTINYPAVPSRAMMNYRKAFARHDQERFEEYINKVSSGEQKINAATLYPYDIVEKILYHSENSKVLEAQWDNLPNYVDGDVNAVVMADVSGSMYGRPMATSIGLAMYFAERNKGAYHNLFMTFSGRPKFVEIKGNTITQKINFISRASWQMNTDLEAALMKILDVAIENHCSQEEMPKSLIIISDMEIDCCTNQKHRENFYDYVSRVYKEHGYKIPNVVFWNVNSRHDVFLADKNRKGVQLVSGQSVSTFKNLIGCVDKTPVEMMYSVLNSDRYQAIQI</sequence>
<feature type="domain" description="DUF7788" evidence="3">
    <location>
        <begin position="287"/>
        <end position="458"/>
    </location>
</feature>
<dbReference type="HOGENOM" id="CLU_011744_1_2_9"/>
<accession>C0CM37</accession>
<dbReference type="PANTHER" id="PTHR31373">
    <property type="entry name" value="OS06G0652100 PROTEIN"/>
    <property type="match status" value="1"/>
</dbReference>
<organism evidence="4 5">
    <name type="scientific">Blautia hydrogenotrophica (strain DSM 10507 / JCM 14656 / S5a33)</name>
    <name type="common">Ruminococcus hydrogenotrophicus</name>
    <dbReference type="NCBI Taxonomy" id="476272"/>
    <lineage>
        <taxon>Bacteria</taxon>
        <taxon>Bacillati</taxon>
        <taxon>Bacillota</taxon>
        <taxon>Clostridia</taxon>
        <taxon>Lachnospirales</taxon>
        <taxon>Lachnospiraceae</taxon>
        <taxon>Blautia</taxon>
    </lineage>
</organism>
<feature type="domain" description="DUF2828" evidence="2">
    <location>
        <begin position="16"/>
        <end position="148"/>
    </location>
</feature>
<evidence type="ECO:0008006" key="6">
    <source>
        <dbReference type="Google" id="ProtNLM"/>
    </source>
</evidence>
<gene>
    <name evidence="4" type="ORF">RUMHYD_01913</name>
</gene>
<evidence type="ECO:0000259" key="3">
    <source>
        <dbReference type="Pfam" id="PF25043"/>
    </source>
</evidence>
<dbReference type="SUPFAM" id="SSF53300">
    <property type="entry name" value="vWA-like"/>
    <property type="match status" value="1"/>
</dbReference>
<dbReference type="InterPro" id="IPR056690">
    <property type="entry name" value="DUF7788"/>
</dbReference>
<proteinExistence type="predicted"/>
<dbReference type="InterPro" id="IPR036465">
    <property type="entry name" value="vWFA_dom_sf"/>
</dbReference>
<dbReference type="Pfam" id="PF25043">
    <property type="entry name" value="DUF7788"/>
    <property type="match status" value="1"/>
</dbReference>
<evidence type="ECO:0000313" key="5">
    <source>
        <dbReference type="Proteomes" id="UP000003100"/>
    </source>
</evidence>
<dbReference type="InterPro" id="IPR058580">
    <property type="entry name" value="DUF2828"/>
</dbReference>
<name>C0CM37_BLAHS</name>
<evidence type="ECO:0000256" key="1">
    <source>
        <dbReference type="SAM" id="MobiDB-lite"/>
    </source>
</evidence>
<dbReference type="GeneID" id="86822346"/>
<keyword evidence="5" id="KW-1185">Reference proteome</keyword>